<organism evidence="1 2">
    <name type="scientific">Rhodococcus olei</name>
    <dbReference type="NCBI Taxonomy" id="2161675"/>
    <lineage>
        <taxon>Bacteria</taxon>
        <taxon>Bacillati</taxon>
        <taxon>Actinomycetota</taxon>
        <taxon>Actinomycetes</taxon>
        <taxon>Mycobacteriales</taxon>
        <taxon>Nocardiaceae</taxon>
        <taxon>Rhodococcus</taxon>
    </lineage>
</organism>
<dbReference type="EMBL" id="BAABFB010000012">
    <property type="protein sequence ID" value="GAA4472100.1"/>
    <property type="molecule type" value="Genomic_DNA"/>
</dbReference>
<sequence length="60" mass="6358">MHPRFGVPHRAELLVGAVVAVLAAVADLRHAIGFSSFAVLAYYLIANCAALTLTHEEGRA</sequence>
<proteinExistence type="predicted"/>
<gene>
    <name evidence="1" type="ORF">GCM10023094_03840</name>
</gene>
<name>A0ABP8NVK2_9NOCA</name>
<evidence type="ECO:0000313" key="1">
    <source>
        <dbReference type="EMBL" id="GAA4472100.1"/>
    </source>
</evidence>
<dbReference type="Proteomes" id="UP001501183">
    <property type="component" value="Unassembled WGS sequence"/>
</dbReference>
<comment type="caution">
    <text evidence="1">The sequence shown here is derived from an EMBL/GenBank/DDBJ whole genome shotgun (WGS) entry which is preliminary data.</text>
</comment>
<keyword evidence="2" id="KW-1185">Reference proteome</keyword>
<reference evidence="2" key="1">
    <citation type="journal article" date="2019" name="Int. J. Syst. Evol. Microbiol.">
        <title>The Global Catalogue of Microorganisms (GCM) 10K type strain sequencing project: providing services to taxonomists for standard genome sequencing and annotation.</title>
        <authorList>
            <consortium name="The Broad Institute Genomics Platform"/>
            <consortium name="The Broad Institute Genome Sequencing Center for Infectious Disease"/>
            <person name="Wu L."/>
            <person name="Ma J."/>
        </authorList>
    </citation>
    <scope>NUCLEOTIDE SEQUENCE [LARGE SCALE GENOMIC DNA]</scope>
    <source>
        <strain evidence="2">JCM 32206</strain>
    </source>
</reference>
<accession>A0ABP8NVK2</accession>
<evidence type="ECO:0000313" key="2">
    <source>
        <dbReference type="Proteomes" id="UP001501183"/>
    </source>
</evidence>
<protein>
    <submittedName>
        <fullName evidence="1">Uncharacterized protein</fullName>
    </submittedName>
</protein>